<dbReference type="WBParaSite" id="L893_g21994.t1">
    <property type="protein sequence ID" value="L893_g21994.t1"/>
    <property type="gene ID" value="L893_g21994"/>
</dbReference>
<keyword evidence="1" id="KW-1133">Transmembrane helix</keyword>
<feature type="transmembrane region" description="Helical" evidence="1">
    <location>
        <begin position="163"/>
        <end position="186"/>
    </location>
</feature>
<sequence>MLKTNEPISSCTLVDVQLFCYWIDDDRKRVFEQKFELKEGKVYRSIGKPVPFDRADIRHLSQQVITSVWDKDTSASVFLYDPITKGWLYRISDESFLAGRQKRKNMHHIHTAFSQYACVFESVKPMPVGLLTDIRHEAPSLGSALPEVQALEEERKRPGYEPIIGLVVVTLTSMLIYLIAASWIAYGSALYKDKHPPSQPQLSREQAPRKYNECLLLFLFERYLSTAATVLL</sequence>
<keyword evidence="1" id="KW-0812">Transmembrane</keyword>
<evidence type="ECO:0000313" key="3">
    <source>
        <dbReference type="WBParaSite" id="L893_g21994.t1"/>
    </source>
</evidence>
<evidence type="ECO:0000256" key="1">
    <source>
        <dbReference type="SAM" id="Phobius"/>
    </source>
</evidence>
<protein>
    <submittedName>
        <fullName evidence="3">DPPIV_N domain-containing protein</fullName>
    </submittedName>
</protein>
<dbReference type="AlphaFoldDB" id="A0A1I7Z1K5"/>
<name>A0A1I7Z1K5_9BILA</name>
<keyword evidence="2" id="KW-1185">Reference proteome</keyword>
<organism evidence="2 3">
    <name type="scientific">Steinernema glaseri</name>
    <dbReference type="NCBI Taxonomy" id="37863"/>
    <lineage>
        <taxon>Eukaryota</taxon>
        <taxon>Metazoa</taxon>
        <taxon>Ecdysozoa</taxon>
        <taxon>Nematoda</taxon>
        <taxon>Chromadorea</taxon>
        <taxon>Rhabditida</taxon>
        <taxon>Tylenchina</taxon>
        <taxon>Panagrolaimomorpha</taxon>
        <taxon>Strongyloidoidea</taxon>
        <taxon>Steinernematidae</taxon>
        <taxon>Steinernema</taxon>
    </lineage>
</organism>
<evidence type="ECO:0000313" key="2">
    <source>
        <dbReference type="Proteomes" id="UP000095287"/>
    </source>
</evidence>
<dbReference type="Proteomes" id="UP000095287">
    <property type="component" value="Unplaced"/>
</dbReference>
<accession>A0A1I7Z1K5</accession>
<proteinExistence type="predicted"/>
<reference evidence="3" key="1">
    <citation type="submission" date="2016-11" db="UniProtKB">
        <authorList>
            <consortium name="WormBaseParasite"/>
        </authorList>
    </citation>
    <scope>IDENTIFICATION</scope>
</reference>
<keyword evidence="1" id="KW-0472">Membrane</keyword>